<evidence type="ECO:0000256" key="1">
    <source>
        <dbReference type="SAM" id="MobiDB-lite"/>
    </source>
</evidence>
<sequence length="305" mass="33097">MKAIVASIGLLAASEGAHAASLELSCTTPDSTTIAIKIDGPRWSFAHRLPKGGVIKREAQYEIFAQVAEDGDYEWQGDLRKNRSVRMVGVLKATGAGQYAYSETVYDEKNGGKKVASVSASCMPVGYEPASSEQAQAPSAPVQIPVLPPAQTPSGPQPKAMMLSEATVPPATAQQPRPEVPQTEPAAAAKPSGSGSGSGFPLLVLLGAPIAAVIGIKSALRRRRRERLIQKYGSPETVDRIMRREIWQGMTQEMLVDARGEPVDFDIKTMRSQTRLTYKYNQDGKNRFRTRIMLEDGVVIGWEMR</sequence>
<feature type="compositionally biased region" description="Low complexity" evidence="1">
    <location>
        <begin position="185"/>
        <end position="194"/>
    </location>
</feature>
<keyword evidence="2" id="KW-1133">Transmembrane helix</keyword>
<proteinExistence type="predicted"/>
<comment type="caution">
    <text evidence="4">The sequence shown here is derived from an EMBL/GenBank/DDBJ whole genome shotgun (WGS) entry which is preliminary data.</text>
</comment>
<keyword evidence="2" id="KW-0812">Transmembrane</keyword>
<organism evidence="4 5">
    <name type="scientific">Camelimonas fluminis</name>
    <dbReference type="NCBI Taxonomy" id="1576911"/>
    <lineage>
        <taxon>Bacteria</taxon>
        <taxon>Pseudomonadati</taxon>
        <taxon>Pseudomonadota</taxon>
        <taxon>Alphaproteobacteria</taxon>
        <taxon>Hyphomicrobiales</taxon>
        <taxon>Chelatococcaceae</taxon>
        <taxon>Camelimonas</taxon>
    </lineage>
</organism>
<evidence type="ECO:0000313" key="5">
    <source>
        <dbReference type="Proteomes" id="UP001595704"/>
    </source>
</evidence>
<reference evidence="5" key="1">
    <citation type="journal article" date="2019" name="Int. J. Syst. Evol. Microbiol.">
        <title>The Global Catalogue of Microorganisms (GCM) 10K type strain sequencing project: providing services to taxonomists for standard genome sequencing and annotation.</title>
        <authorList>
            <consortium name="The Broad Institute Genomics Platform"/>
            <consortium name="The Broad Institute Genome Sequencing Center for Infectious Disease"/>
            <person name="Wu L."/>
            <person name="Ma J."/>
        </authorList>
    </citation>
    <scope>NUCLEOTIDE SEQUENCE [LARGE SCALE GENOMIC DNA]</scope>
    <source>
        <strain evidence="5">KCTC 42282</strain>
    </source>
</reference>
<keyword evidence="3" id="KW-0732">Signal</keyword>
<name>A0ABV7UIS6_9HYPH</name>
<dbReference type="EMBL" id="JBHRYC010000061">
    <property type="protein sequence ID" value="MFC3638218.1"/>
    <property type="molecule type" value="Genomic_DNA"/>
</dbReference>
<feature type="signal peptide" evidence="3">
    <location>
        <begin position="1"/>
        <end position="19"/>
    </location>
</feature>
<keyword evidence="2" id="KW-0472">Membrane</keyword>
<evidence type="ECO:0000313" key="4">
    <source>
        <dbReference type="EMBL" id="MFC3638218.1"/>
    </source>
</evidence>
<dbReference type="RefSeq" id="WP_191320425.1">
    <property type="nucleotide sequence ID" value="NZ_BNCG01000017.1"/>
</dbReference>
<evidence type="ECO:0000256" key="2">
    <source>
        <dbReference type="SAM" id="Phobius"/>
    </source>
</evidence>
<feature type="region of interest" description="Disordered" evidence="1">
    <location>
        <begin position="167"/>
        <end position="194"/>
    </location>
</feature>
<protein>
    <recommendedName>
        <fullName evidence="6">DUF2845 domain-containing protein</fullName>
    </recommendedName>
</protein>
<keyword evidence="5" id="KW-1185">Reference proteome</keyword>
<feature type="transmembrane region" description="Helical" evidence="2">
    <location>
        <begin position="200"/>
        <end position="220"/>
    </location>
</feature>
<evidence type="ECO:0000256" key="3">
    <source>
        <dbReference type="SAM" id="SignalP"/>
    </source>
</evidence>
<gene>
    <name evidence="4" type="ORF">ACFONL_12690</name>
</gene>
<evidence type="ECO:0008006" key="6">
    <source>
        <dbReference type="Google" id="ProtNLM"/>
    </source>
</evidence>
<feature type="chain" id="PRO_5047381307" description="DUF2845 domain-containing protein" evidence="3">
    <location>
        <begin position="20"/>
        <end position="305"/>
    </location>
</feature>
<dbReference type="Proteomes" id="UP001595704">
    <property type="component" value="Unassembled WGS sequence"/>
</dbReference>
<accession>A0ABV7UIS6</accession>